<reference evidence="1 2" key="1">
    <citation type="submission" date="2015-07" db="EMBL/GenBank/DDBJ databases">
        <title>Foodborne Vibrio parahaemolyticus Isolates.</title>
        <authorList>
            <person name="Ronholm J."/>
            <person name="Petronella N."/>
            <person name="Kenwell R."/>
            <person name="Banerjee S."/>
        </authorList>
    </citation>
    <scope>NUCLEOTIDE SEQUENCE [LARGE SCALE GENOMIC DNA]</scope>
    <source>
        <strain evidence="1 2">HS-06-05</strain>
    </source>
</reference>
<gene>
    <name evidence="1" type="ORF">ACX05_07705</name>
</gene>
<comment type="caution">
    <text evidence="1">The sequence shown here is derived from an EMBL/GenBank/DDBJ whole genome shotgun (WGS) entry which is preliminary data.</text>
</comment>
<dbReference type="Proteomes" id="UP000037697">
    <property type="component" value="Unassembled WGS sequence"/>
</dbReference>
<dbReference type="EMBL" id="LIRS01000060">
    <property type="protein sequence ID" value="KOY34874.1"/>
    <property type="molecule type" value="Genomic_DNA"/>
</dbReference>
<proteinExistence type="predicted"/>
<name>A0AAW3IZV2_VIBPH</name>
<accession>A0AAW3IZV2</accession>
<organism evidence="1 2">
    <name type="scientific">Vibrio parahaemolyticus</name>
    <dbReference type="NCBI Taxonomy" id="670"/>
    <lineage>
        <taxon>Bacteria</taxon>
        <taxon>Pseudomonadati</taxon>
        <taxon>Pseudomonadota</taxon>
        <taxon>Gammaproteobacteria</taxon>
        <taxon>Vibrionales</taxon>
        <taxon>Vibrionaceae</taxon>
        <taxon>Vibrio</taxon>
    </lineage>
</organism>
<dbReference type="AlphaFoldDB" id="A0AAW3IZV2"/>
<evidence type="ECO:0000313" key="1">
    <source>
        <dbReference type="EMBL" id="KOY34874.1"/>
    </source>
</evidence>
<protein>
    <submittedName>
        <fullName evidence="1">Uncharacterized protein</fullName>
    </submittedName>
</protein>
<evidence type="ECO:0000313" key="2">
    <source>
        <dbReference type="Proteomes" id="UP000037697"/>
    </source>
</evidence>
<sequence>MLTIYPLDEFIKANFRSNSEFARIHGVFLNTVYKMNANGVHASGDRNNYTLWYGKKSGSEQQQLF</sequence>